<sequence length="42" mass="4807">MPQETSSPPASINIGYHQPLMRIHRPEYPVPFTSLFFFVLCG</sequence>
<protein>
    <submittedName>
        <fullName evidence="1">Uncharacterized protein</fullName>
    </submittedName>
</protein>
<accession>W6PUY0</accession>
<comment type="caution">
    <text evidence="1">The sequence shown here is derived from an EMBL/GenBank/DDBJ whole genome shotgun (WGS) entry which is preliminary data.</text>
</comment>
<reference evidence="1 2" key="1">
    <citation type="submission" date="2013-12" db="EMBL/GenBank/DDBJ databases">
        <title>Improved hybrid genome assemblies of Bacteroides xylanisolvens SD CC 1b and Bacteroides xylanisolvens SD CC 2a using Illumina and 454 Sequencing.</title>
        <authorList>
            <person name="Ramaraj T."/>
            <person name="Sundararajan A."/>
            <person name="Mudge J."/>
            <person name="Schilkey F.D."/>
            <person name="Delvecchio V."/>
            <person name="Donlon M."/>
            <person name="Ziemer C."/>
        </authorList>
    </citation>
    <scope>NUCLEOTIDE SEQUENCE [LARGE SCALE GENOMIC DNA]</scope>
</reference>
<gene>
    <name evidence="1" type="ORF">BN890_53480</name>
</gene>
<organism evidence="1 2">
    <name type="scientific">Bacteroides xylanisolvens SD CC 1b</name>
    <dbReference type="NCBI Taxonomy" id="702447"/>
    <lineage>
        <taxon>Bacteria</taxon>
        <taxon>Pseudomonadati</taxon>
        <taxon>Bacteroidota</taxon>
        <taxon>Bacteroidia</taxon>
        <taxon>Bacteroidales</taxon>
        <taxon>Bacteroidaceae</taxon>
        <taxon>Bacteroides</taxon>
    </lineage>
</organism>
<evidence type="ECO:0000313" key="1">
    <source>
        <dbReference type="EMBL" id="CDM07720.1"/>
    </source>
</evidence>
<evidence type="ECO:0000313" key="2">
    <source>
        <dbReference type="Proteomes" id="UP000019380"/>
    </source>
</evidence>
<dbReference type="AlphaFoldDB" id="W6PUY0"/>
<dbReference type="EMBL" id="CBXG010000056">
    <property type="protein sequence ID" value="CDM07720.1"/>
    <property type="molecule type" value="Genomic_DNA"/>
</dbReference>
<name>W6PUY0_9BACE</name>
<dbReference type="Proteomes" id="UP000019380">
    <property type="component" value="Unassembled WGS sequence"/>
</dbReference>
<proteinExistence type="predicted"/>